<evidence type="ECO:0000256" key="5">
    <source>
        <dbReference type="SAM" id="Coils"/>
    </source>
</evidence>
<keyword evidence="2 4" id="KW-0813">Transport</keyword>
<proteinExistence type="inferred from homology"/>
<dbReference type="EMBL" id="DXBC01000182">
    <property type="protein sequence ID" value="HIZ80376.1"/>
    <property type="molecule type" value="Genomic_DNA"/>
</dbReference>
<name>A0A9D2K6G5_9FIRM</name>
<dbReference type="InterPro" id="IPR038495">
    <property type="entry name" value="ATPase_E_C"/>
</dbReference>
<dbReference type="Gene3D" id="3.30.2320.30">
    <property type="entry name" value="ATP synthase, E subunit, C-terminal"/>
    <property type="match status" value="1"/>
</dbReference>
<evidence type="ECO:0000313" key="6">
    <source>
        <dbReference type="EMBL" id="HIZ80376.1"/>
    </source>
</evidence>
<evidence type="ECO:0000256" key="2">
    <source>
        <dbReference type="ARBA" id="ARBA00022448"/>
    </source>
</evidence>
<dbReference type="GO" id="GO:0033178">
    <property type="term" value="C:proton-transporting two-sector ATPase complex, catalytic domain"/>
    <property type="evidence" value="ECO:0007669"/>
    <property type="project" value="InterPro"/>
</dbReference>
<comment type="function">
    <text evidence="4">Produces ATP from ADP in the presence of a proton gradient across the membrane.</text>
</comment>
<dbReference type="GO" id="GO:0005524">
    <property type="term" value="F:ATP binding"/>
    <property type="evidence" value="ECO:0007669"/>
    <property type="project" value="UniProtKB-UniRule"/>
</dbReference>
<dbReference type="Pfam" id="PF01991">
    <property type="entry name" value="vATP-synt_E"/>
    <property type="match status" value="1"/>
</dbReference>
<dbReference type="GO" id="GO:0042777">
    <property type="term" value="P:proton motive force-driven plasma membrane ATP synthesis"/>
    <property type="evidence" value="ECO:0007669"/>
    <property type="project" value="UniProtKB-UniRule"/>
</dbReference>
<dbReference type="GO" id="GO:0046961">
    <property type="term" value="F:proton-transporting ATPase activity, rotational mechanism"/>
    <property type="evidence" value="ECO:0007669"/>
    <property type="project" value="InterPro"/>
</dbReference>
<keyword evidence="4" id="KW-0375">Hydrogen ion transport</keyword>
<keyword evidence="5" id="KW-0175">Coiled coil</keyword>
<dbReference type="Proteomes" id="UP000824101">
    <property type="component" value="Unassembled WGS sequence"/>
</dbReference>
<dbReference type="GO" id="GO:0046933">
    <property type="term" value="F:proton-transporting ATP synthase activity, rotational mechanism"/>
    <property type="evidence" value="ECO:0007669"/>
    <property type="project" value="UniProtKB-UniRule"/>
</dbReference>
<dbReference type="AlphaFoldDB" id="A0A9D2K6G5"/>
<comment type="caution">
    <text evidence="6">The sequence shown here is derived from an EMBL/GenBank/DDBJ whole genome shotgun (WGS) entry which is preliminary data.</text>
</comment>
<evidence type="ECO:0000256" key="3">
    <source>
        <dbReference type="ARBA" id="ARBA00023065"/>
    </source>
</evidence>
<keyword evidence="4" id="KW-0066">ATP synthesis</keyword>
<dbReference type="HAMAP" id="MF_00311">
    <property type="entry name" value="ATP_synth_E_arch"/>
    <property type="match status" value="1"/>
</dbReference>
<evidence type="ECO:0000313" key="7">
    <source>
        <dbReference type="Proteomes" id="UP000824101"/>
    </source>
</evidence>
<protein>
    <recommendedName>
        <fullName evidence="4">V-type proton ATPase subunit E</fullName>
    </recommendedName>
    <alternativeName>
        <fullName evidence="4">V-ATPase subunit E</fullName>
    </alternativeName>
</protein>
<feature type="coiled-coil region" evidence="5">
    <location>
        <begin position="20"/>
        <end position="54"/>
    </location>
</feature>
<keyword evidence="3 4" id="KW-0406">Ion transport</keyword>
<reference evidence="6" key="2">
    <citation type="submission" date="2021-04" db="EMBL/GenBank/DDBJ databases">
        <authorList>
            <person name="Gilroy R."/>
        </authorList>
    </citation>
    <scope>NUCLEOTIDE SEQUENCE</scope>
    <source>
        <strain evidence="6">ChiBcec1-1093</strain>
    </source>
</reference>
<dbReference type="SUPFAM" id="SSF160527">
    <property type="entry name" value="V-type ATPase subunit E-like"/>
    <property type="match status" value="1"/>
</dbReference>
<comment type="similarity">
    <text evidence="1 4">Belongs to the V-ATPase E subunit family.</text>
</comment>
<dbReference type="InterPro" id="IPR002842">
    <property type="entry name" value="ATPase_V1_Esu"/>
</dbReference>
<evidence type="ECO:0000256" key="4">
    <source>
        <dbReference type="HAMAP-Rule" id="MF_00311"/>
    </source>
</evidence>
<organism evidence="6 7">
    <name type="scientific">Candidatus Lachnoclostridium stercorigallinarum</name>
    <dbReference type="NCBI Taxonomy" id="2838634"/>
    <lineage>
        <taxon>Bacteria</taxon>
        <taxon>Bacillati</taxon>
        <taxon>Bacillota</taxon>
        <taxon>Clostridia</taxon>
        <taxon>Lachnospirales</taxon>
        <taxon>Lachnospiraceae</taxon>
    </lineage>
</organism>
<reference evidence="6" key="1">
    <citation type="journal article" date="2021" name="PeerJ">
        <title>Extensive microbial diversity within the chicken gut microbiome revealed by metagenomics and culture.</title>
        <authorList>
            <person name="Gilroy R."/>
            <person name="Ravi A."/>
            <person name="Getino M."/>
            <person name="Pursley I."/>
            <person name="Horton D.L."/>
            <person name="Alikhan N.F."/>
            <person name="Baker D."/>
            <person name="Gharbi K."/>
            <person name="Hall N."/>
            <person name="Watson M."/>
            <person name="Adriaenssens E.M."/>
            <person name="Foster-Nyarko E."/>
            <person name="Jarju S."/>
            <person name="Secka A."/>
            <person name="Antonio M."/>
            <person name="Oren A."/>
            <person name="Chaudhuri R.R."/>
            <person name="La Ragione R."/>
            <person name="Hildebrand F."/>
            <person name="Pallen M.J."/>
        </authorList>
    </citation>
    <scope>NUCLEOTIDE SEQUENCE</scope>
    <source>
        <strain evidence="6">ChiBcec1-1093</strain>
    </source>
</reference>
<sequence length="197" mass="21702">MAGLETIIGQIRKESEDSAARTTAAARQKAEEILAQARAEAEEECAAVREASKKRTKEILERGRSAAELKVRQGLLAKKQELISQVLEDALKKAKNLEPERYFDAVVKLAAESAMEGEGTVYFSQADLDRLPARLEERLNAAVREKNASLKISGESREIDGGFVLSYGGIEENCSFDAIFDSAREHLQDEVGKILFS</sequence>
<evidence type="ECO:0000256" key="1">
    <source>
        <dbReference type="ARBA" id="ARBA00005901"/>
    </source>
</evidence>
<accession>A0A9D2K6G5</accession>
<gene>
    <name evidence="4" type="primary">atpE</name>
    <name evidence="6" type="ORF">IAA17_11380</name>
</gene>